<dbReference type="Proteomes" id="UP000593572">
    <property type="component" value="Unassembled WGS sequence"/>
</dbReference>
<dbReference type="EMBL" id="JABEZX010000013">
    <property type="protein sequence ID" value="MBA0574669.1"/>
    <property type="molecule type" value="Genomic_DNA"/>
</dbReference>
<dbReference type="AlphaFoldDB" id="A0A7J8NCK4"/>
<reference evidence="1 2" key="1">
    <citation type="journal article" date="2019" name="Genome Biol. Evol.">
        <title>Insights into the evolution of the New World diploid cottons (Gossypium, subgenus Houzingenia) based on genome sequencing.</title>
        <authorList>
            <person name="Grover C.E."/>
            <person name="Arick M.A. 2nd"/>
            <person name="Thrash A."/>
            <person name="Conover J.L."/>
            <person name="Sanders W.S."/>
            <person name="Peterson D.G."/>
            <person name="Frelichowski J.E."/>
            <person name="Scheffler J.A."/>
            <person name="Scheffler B.E."/>
            <person name="Wendel J.F."/>
        </authorList>
    </citation>
    <scope>NUCLEOTIDE SEQUENCE [LARGE SCALE GENOMIC DNA]</scope>
    <source>
        <strain evidence="1">157</strain>
        <tissue evidence="1">Leaf</tissue>
    </source>
</reference>
<protein>
    <submittedName>
        <fullName evidence="1">Uncharacterized protein</fullName>
    </submittedName>
</protein>
<keyword evidence="2" id="KW-1185">Reference proteome</keyword>
<accession>A0A7J8NCK4</accession>
<feature type="non-terminal residue" evidence="1">
    <location>
        <position position="31"/>
    </location>
</feature>
<organism evidence="1 2">
    <name type="scientific">Gossypium lobatum</name>
    <dbReference type="NCBI Taxonomy" id="34289"/>
    <lineage>
        <taxon>Eukaryota</taxon>
        <taxon>Viridiplantae</taxon>
        <taxon>Streptophyta</taxon>
        <taxon>Embryophyta</taxon>
        <taxon>Tracheophyta</taxon>
        <taxon>Spermatophyta</taxon>
        <taxon>Magnoliopsida</taxon>
        <taxon>eudicotyledons</taxon>
        <taxon>Gunneridae</taxon>
        <taxon>Pentapetalae</taxon>
        <taxon>rosids</taxon>
        <taxon>malvids</taxon>
        <taxon>Malvales</taxon>
        <taxon>Malvaceae</taxon>
        <taxon>Malvoideae</taxon>
        <taxon>Gossypium</taxon>
    </lineage>
</organism>
<comment type="caution">
    <text evidence="1">The sequence shown here is derived from an EMBL/GenBank/DDBJ whole genome shotgun (WGS) entry which is preliminary data.</text>
</comment>
<evidence type="ECO:0000313" key="1">
    <source>
        <dbReference type="EMBL" id="MBA0574669.1"/>
    </source>
</evidence>
<proteinExistence type="predicted"/>
<evidence type="ECO:0000313" key="2">
    <source>
        <dbReference type="Proteomes" id="UP000593572"/>
    </source>
</evidence>
<gene>
    <name evidence="1" type="ORF">Golob_001856</name>
</gene>
<name>A0A7J8NCK4_9ROSI</name>
<sequence length="31" mass="3309">MPAHGSIDLATCLINQKLQMVIKSNGHCLTA</sequence>